<evidence type="ECO:0000313" key="3">
    <source>
        <dbReference type="EMBL" id="PJE95718.1"/>
    </source>
</evidence>
<dbReference type="EMBL" id="PGGW01000062">
    <property type="protein sequence ID" value="PJE95718.1"/>
    <property type="molecule type" value="Genomic_DNA"/>
</dbReference>
<sequence>MNRTSPHRSLARRAAIAASVAGGIAATALLATASASAASATHHHRPAAEKPTIVLVHGAFADSSSWNGVIKNLQREGYPVIAPANPLRGLHEDAAYLRSLLDSIPGPVVLVGHSYGGSVLSEAADGADNVKALVYIASFQPDVGESTSALAAKFPGGQLGEALHSVTVPQPDGDTATDLYIQQDKFRAVFAADVSRNTATLMAATQRPITSAALDDTATKTAWKTIPSWSLITTQDLAIPADSMRFMSKRANSRTTEIDASHAVTVSHPRAVSKLIDAAARDTTG</sequence>
<dbReference type="PANTHER" id="PTHR37017">
    <property type="entry name" value="AB HYDROLASE-1 DOMAIN-CONTAINING PROTEIN-RELATED"/>
    <property type="match status" value="1"/>
</dbReference>
<dbReference type="Gene3D" id="3.40.50.1820">
    <property type="entry name" value="alpha/beta hydrolase"/>
    <property type="match status" value="1"/>
</dbReference>
<keyword evidence="4" id="KW-1185">Reference proteome</keyword>
<dbReference type="InterPro" id="IPR052897">
    <property type="entry name" value="Sec-Metab_Biosynth_Hydrolase"/>
</dbReference>
<accession>A0A2M8LUS9</accession>
<dbReference type="AlphaFoldDB" id="A0A2M8LUS9"/>
<organism evidence="3 4">
    <name type="scientific">Streptomyces carminius</name>
    <dbReference type="NCBI Taxonomy" id="2665496"/>
    <lineage>
        <taxon>Bacteria</taxon>
        <taxon>Bacillati</taxon>
        <taxon>Actinomycetota</taxon>
        <taxon>Actinomycetes</taxon>
        <taxon>Kitasatosporales</taxon>
        <taxon>Streptomycetaceae</taxon>
        <taxon>Streptomyces</taxon>
    </lineage>
</organism>
<feature type="signal peptide" evidence="1">
    <location>
        <begin position="1"/>
        <end position="37"/>
    </location>
</feature>
<feature type="chain" id="PRO_5014935201" evidence="1">
    <location>
        <begin position="38"/>
        <end position="285"/>
    </location>
</feature>
<reference evidence="3 4" key="1">
    <citation type="submission" date="2017-11" db="EMBL/GenBank/DDBJ databases">
        <title>Streptomyces carmine sp. nov., a novel actinomycete isolated from Sophora alopecuroides in Xinjiang, China.</title>
        <authorList>
            <person name="Wang Y."/>
            <person name="Luo X."/>
            <person name="Wan C."/>
            <person name="Zhang L."/>
        </authorList>
    </citation>
    <scope>NUCLEOTIDE SEQUENCE [LARGE SCALE GENOMIC DNA]</scope>
    <source>
        <strain evidence="3 4">TRM SA0054</strain>
    </source>
</reference>
<keyword evidence="3" id="KW-0378">Hydrolase</keyword>
<evidence type="ECO:0000256" key="1">
    <source>
        <dbReference type="SAM" id="SignalP"/>
    </source>
</evidence>
<dbReference type="RefSeq" id="WP_100203612.1">
    <property type="nucleotide sequence ID" value="NZ_PGGW01000062.1"/>
</dbReference>
<dbReference type="PROSITE" id="PS51318">
    <property type="entry name" value="TAT"/>
    <property type="match status" value="1"/>
</dbReference>
<comment type="caution">
    <text evidence="3">The sequence shown here is derived from an EMBL/GenBank/DDBJ whole genome shotgun (WGS) entry which is preliminary data.</text>
</comment>
<dbReference type="SUPFAM" id="SSF53474">
    <property type="entry name" value="alpha/beta-Hydrolases"/>
    <property type="match status" value="1"/>
</dbReference>
<feature type="domain" description="AB hydrolase-1" evidence="2">
    <location>
        <begin position="53"/>
        <end position="273"/>
    </location>
</feature>
<dbReference type="Pfam" id="PF12697">
    <property type="entry name" value="Abhydrolase_6"/>
    <property type="match status" value="1"/>
</dbReference>
<keyword evidence="1" id="KW-0732">Signal</keyword>
<protein>
    <submittedName>
        <fullName evidence="3">Alpha/beta hydrolase</fullName>
    </submittedName>
</protein>
<dbReference type="InterPro" id="IPR000073">
    <property type="entry name" value="AB_hydrolase_1"/>
</dbReference>
<evidence type="ECO:0000313" key="4">
    <source>
        <dbReference type="Proteomes" id="UP000230407"/>
    </source>
</evidence>
<name>A0A2M8LUS9_9ACTN</name>
<dbReference type="InterPro" id="IPR006311">
    <property type="entry name" value="TAT_signal"/>
</dbReference>
<evidence type="ECO:0000259" key="2">
    <source>
        <dbReference type="Pfam" id="PF12697"/>
    </source>
</evidence>
<dbReference type="GO" id="GO:0016787">
    <property type="term" value="F:hydrolase activity"/>
    <property type="evidence" value="ECO:0007669"/>
    <property type="project" value="UniProtKB-KW"/>
</dbReference>
<gene>
    <name evidence="3" type="ORF">CUT44_21720</name>
</gene>
<dbReference type="InterPro" id="IPR029058">
    <property type="entry name" value="AB_hydrolase_fold"/>
</dbReference>
<dbReference type="PANTHER" id="PTHR37017:SF11">
    <property type="entry name" value="ESTERASE_LIPASE_THIOESTERASE DOMAIN-CONTAINING PROTEIN"/>
    <property type="match status" value="1"/>
</dbReference>
<dbReference type="Proteomes" id="UP000230407">
    <property type="component" value="Unassembled WGS sequence"/>
</dbReference>
<proteinExistence type="predicted"/>